<sequence length="50" mass="5421">MPPLYEAVDPEALTAVLESNADVSVRFAYGDYRVILGPGPDEVTVIDRAQ</sequence>
<reference evidence="2 3" key="1">
    <citation type="journal article" date="2014" name="PLoS Genet.">
        <title>Phylogenetically driven sequencing of extremely halophilic archaea reveals strategies for static and dynamic osmo-response.</title>
        <authorList>
            <person name="Becker E.A."/>
            <person name="Seitzer P.M."/>
            <person name="Tritt A."/>
            <person name="Larsen D."/>
            <person name="Krusor M."/>
            <person name="Yao A.I."/>
            <person name="Wu D."/>
            <person name="Madern D."/>
            <person name="Eisen J.A."/>
            <person name="Darling A.E."/>
            <person name="Facciotti M.T."/>
        </authorList>
    </citation>
    <scope>NUCLEOTIDE SEQUENCE [LARGE SCALE GENOMIC DNA]</scope>
    <source>
        <strain evidence="2 3">JCM 12890</strain>
    </source>
</reference>
<organism evidence="2 3">
    <name type="scientific">Natrinema altunense (strain JCM 12890 / CGMCC 1.3731 / AJ2)</name>
    <dbReference type="NCBI Taxonomy" id="1227494"/>
    <lineage>
        <taxon>Archaea</taxon>
        <taxon>Methanobacteriati</taxon>
        <taxon>Methanobacteriota</taxon>
        <taxon>Stenosarchaea group</taxon>
        <taxon>Halobacteria</taxon>
        <taxon>Halobacteriales</taxon>
        <taxon>Natrialbaceae</taxon>
        <taxon>Natrinema</taxon>
    </lineage>
</organism>
<name>L9ZKF8_NATA2</name>
<protein>
    <recommendedName>
        <fullName evidence="1">Halobacterial output domain-containing protein</fullName>
    </recommendedName>
</protein>
<accession>L9ZKF8</accession>
<dbReference type="InterPro" id="IPR040624">
    <property type="entry name" value="HalOD1"/>
</dbReference>
<dbReference type="Pfam" id="PF18545">
    <property type="entry name" value="HalOD1"/>
    <property type="match status" value="1"/>
</dbReference>
<feature type="domain" description="Halobacterial output" evidence="1">
    <location>
        <begin position="1"/>
        <end position="36"/>
    </location>
</feature>
<gene>
    <name evidence="2" type="ORF">C485_08032</name>
</gene>
<evidence type="ECO:0000259" key="1">
    <source>
        <dbReference type="Pfam" id="PF18545"/>
    </source>
</evidence>
<dbReference type="AlphaFoldDB" id="L9ZKF8"/>
<comment type="caution">
    <text evidence="2">The sequence shown here is derived from an EMBL/GenBank/DDBJ whole genome shotgun (WGS) entry which is preliminary data.</text>
</comment>
<dbReference type="PATRIC" id="fig|1227494.3.peg.1601"/>
<dbReference type="Proteomes" id="UP000011511">
    <property type="component" value="Unassembled WGS sequence"/>
</dbReference>
<dbReference type="eggNOG" id="arCOG08928">
    <property type="taxonomic scope" value="Archaea"/>
</dbReference>
<evidence type="ECO:0000313" key="3">
    <source>
        <dbReference type="Proteomes" id="UP000011511"/>
    </source>
</evidence>
<keyword evidence="3" id="KW-1185">Reference proteome</keyword>
<evidence type="ECO:0000313" key="2">
    <source>
        <dbReference type="EMBL" id="ELY86849.1"/>
    </source>
</evidence>
<proteinExistence type="predicted"/>
<dbReference type="EMBL" id="AOIK01000025">
    <property type="protein sequence ID" value="ELY86849.1"/>
    <property type="molecule type" value="Genomic_DNA"/>
</dbReference>